<dbReference type="RefSeq" id="WP_190474481.1">
    <property type="nucleotide sequence ID" value="NZ_JACJPW010000144.1"/>
</dbReference>
<keyword evidence="1" id="KW-1133">Transmembrane helix</keyword>
<organism evidence="3 4">
    <name type="scientific">Aerosakkonema funiforme FACHB-1375</name>
    <dbReference type="NCBI Taxonomy" id="2949571"/>
    <lineage>
        <taxon>Bacteria</taxon>
        <taxon>Bacillati</taxon>
        <taxon>Cyanobacteriota</taxon>
        <taxon>Cyanophyceae</taxon>
        <taxon>Oscillatoriophycideae</taxon>
        <taxon>Aerosakkonematales</taxon>
        <taxon>Aerosakkonemataceae</taxon>
        <taxon>Aerosakkonema</taxon>
    </lineage>
</organism>
<dbReference type="InterPro" id="IPR025642">
    <property type="entry name" value="DUF4342"/>
</dbReference>
<evidence type="ECO:0000313" key="3">
    <source>
        <dbReference type="EMBL" id="MBD2185814.1"/>
    </source>
</evidence>
<proteinExistence type="predicted"/>
<dbReference type="Proteomes" id="UP000641646">
    <property type="component" value="Unassembled WGS sequence"/>
</dbReference>
<comment type="caution">
    <text evidence="3">The sequence shown here is derived from an EMBL/GenBank/DDBJ whole genome shotgun (WGS) entry which is preliminary data.</text>
</comment>
<keyword evidence="1" id="KW-0812">Transmembrane</keyword>
<evidence type="ECO:0000259" key="2">
    <source>
        <dbReference type="Pfam" id="PF14242"/>
    </source>
</evidence>
<accession>A0A926ZKI3</accession>
<reference evidence="3" key="1">
    <citation type="journal article" date="2015" name="ISME J.">
        <title>Draft Genome Sequence of Streptomyces incarnatus NRRL8089, which Produces the Nucleoside Antibiotic Sinefungin.</title>
        <authorList>
            <person name="Oshima K."/>
            <person name="Hattori M."/>
            <person name="Shimizu H."/>
            <person name="Fukuda K."/>
            <person name="Nemoto M."/>
            <person name="Inagaki K."/>
            <person name="Tamura T."/>
        </authorList>
    </citation>
    <scope>NUCLEOTIDE SEQUENCE</scope>
    <source>
        <strain evidence="3">FACHB-1375</strain>
    </source>
</reference>
<sequence>MNAQFERIEDRVTTVVVDSTAVESESAEKERVEEFNINHERVLGFFKNVIHQGKIRQVVVKGKQGNTLVKVPLIPAALGLTGATLLFPVTTVVAAVAVFGAKLTLVIERQEEVV</sequence>
<protein>
    <submittedName>
        <fullName evidence="3">DUF4342 domain-containing protein</fullName>
    </submittedName>
</protein>
<feature type="domain" description="DUF4342" evidence="2">
    <location>
        <begin position="29"/>
        <end position="109"/>
    </location>
</feature>
<feature type="transmembrane region" description="Helical" evidence="1">
    <location>
        <begin position="73"/>
        <end position="99"/>
    </location>
</feature>
<dbReference type="EMBL" id="JACJPW010000144">
    <property type="protein sequence ID" value="MBD2185814.1"/>
    <property type="molecule type" value="Genomic_DNA"/>
</dbReference>
<keyword evidence="1" id="KW-0472">Membrane</keyword>
<name>A0A926ZKI3_9CYAN</name>
<keyword evidence="4" id="KW-1185">Reference proteome</keyword>
<dbReference type="AlphaFoldDB" id="A0A926ZKI3"/>
<reference evidence="3" key="2">
    <citation type="submission" date="2020-08" db="EMBL/GenBank/DDBJ databases">
        <authorList>
            <person name="Chen M."/>
            <person name="Teng W."/>
            <person name="Zhao L."/>
            <person name="Hu C."/>
            <person name="Zhou Y."/>
            <person name="Han B."/>
            <person name="Song L."/>
            <person name="Shu W."/>
        </authorList>
    </citation>
    <scope>NUCLEOTIDE SEQUENCE</scope>
    <source>
        <strain evidence="3">FACHB-1375</strain>
    </source>
</reference>
<dbReference type="Pfam" id="PF14242">
    <property type="entry name" value="DUF4342"/>
    <property type="match status" value="1"/>
</dbReference>
<gene>
    <name evidence="3" type="ORF">H6G03_32925</name>
</gene>
<evidence type="ECO:0000256" key="1">
    <source>
        <dbReference type="SAM" id="Phobius"/>
    </source>
</evidence>
<evidence type="ECO:0000313" key="4">
    <source>
        <dbReference type="Proteomes" id="UP000641646"/>
    </source>
</evidence>